<gene>
    <name evidence="2" type="ORF">ACFSO8_07360</name>
</gene>
<evidence type="ECO:0000256" key="1">
    <source>
        <dbReference type="SAM" id="SignalP"/>
    </source>
</evidence>
<keyword evidence="3" id="KW-1185">Reference proteome</keyword>
<reference evidence="3" key="1">
    <citation type="journal article" date="2019" name="Int. J. Syst. Evol. Microbiol.">
        <title>The Global Catalogue of Microorganisms (GCM) 10K type strain sequencing project: providing services to taxonomists for standard genome sequencing and annotation.</title>
        <authorList>
            <consortium name="The Broad Institute Genomics Platform"/>
            <consortium name="The Broad Institute Genome Sequencing Center for Infectious Disease"/>
            <person name="Wu L."/>
            <person name="Ma J."/>
        </authorList>
    </citation>
    <scope>NUCLEOTIDE SEQUENCE [LARGE SCALE GENOMIC DNA]</scope>
    <source>
        <strain evidence="3">KCTC 52204</strain>
    </source>
</reference>
<feature type="chain" id="PRO_5046833879" evidence="1">
    <location>
        <begin position="22"/>
        <end position="156"/>
    </location>
</feature>
<comment type="caution">
    <text evidence="2">The sequence shown here is derived from an EMBL/GenBank/DDBJ whole genome shotgun (WGS) entry which is preliminary data.</text>
</comment>
<proteinExistence type="predicted"/>
<accession>A0ABW5KBV6</accession>
<protein>
    <submittedName>
        <fullName evidence="2">Uncharacterized protein</fullName>
    </submittedName>
</protein>
<dbReference type="Proteomes" id="UP001597394">
    <property type="component" value="Unassembled WGS sequence"/>
</dbReference>
<evidence type="ECO:0000313" key="2">
    <source>
        <dbReference type="EMBL" id="MFD2545275.1"/>
    </source>
</evidence>
<dbReference type="EMBL" id="JBHULG010000002">
    <property type="protein sequence ID" value="MFD2545275.1"/>
    <property type="molecule type" value="Genomic_DNA"/>
</dbReference>
<dbReference type="PROSITE" id="PS51257">
    <property type="entry name" value="PROKAR_LIPOPROTEIN"/>
    <property type="match status" value="1"/>
</dbReference>
<keyword evidence="1" id="KW-0732">Signal</keyword>
<evidence type="ECO:0000313" key="3">
    <source>
        <dbReference type="Proteomes" id="UP001597394"/>
    </source>
</evidence>
<organism evidence="2 3">
    <name type="scientific">Kaistella montana</name>
    <dbReference type="NCBI Taxonomy" id="1849733"/>
    <lineage>
        <taxon>Bacteria</taxon>
        <taxon>Pseudomonadati</taxon>
        <taxon>Bacteroidota</taxon>
        <taxon>Flavobacteriia</taxon>
        <taxon>Flavobacteriales</taxon>
        <taxon>Weeksellaceae</taxon>
        <taxon>Chryseobacterium group</taxon>
        <taxon>Kaistella</taxon>
    </lineage>
</organism>
<name>A0ABW5KBV6_9FLAO</name>
<feature type="signal peptide" evidence="1">
    <location>
        <begin position="1"/>
        <end position="21"/>
    </location>
</feature>
<dbReference type="RefSeq" id="WP_255929233.1">
    <property type="nucleotide sequence ID" value="NZ_JANFQP010000002.1"/>
</dbReference>
<sequence>MTKLNFSFILLLFLISSCSVEKINLSPIGDNVSAINEQSPSYSFDQKKQLIVYSSEITNLISSFPKFRNDAVNSEVSLLKFNLKEYIFAMQSYNLTNLSASHRKFEKSYKKLQKLRKYLNKDEDEVLNRYLVRIKTNMTFIHGNIPQDSTTIIIKN</sequence>